<keyword evidence="2" id="KW-1185">Reference proteome</keyword>
<evidence type="ECO:0000313" key="1">
    <source>
        <dbReference type="EMBL" id="KAK7747034.1"/>
    </source>
</evidence>
<dbReference type="EMBL" id="JAKJXP020000095">
    <property type="protein sequence ID" value="KAK7747034.1"/>
    <property type="molecule type" value="Genomic_DNA"/>
</dbReference>
<reference evidence="1 2" key="1">
    <citation type="submission" date="2024-02" db="EMBL/GenBank/DDBJ databases">
        <title>De novo assembly and annotation of 12 fungi associated with fruit tree decline syndrome in Ontario, Canada.</title>
        <authorList>
            <person name="Sulman M."/>
            <person name="Ellouze W."/>
            <person name="Ilyukhin E."/>
        </authorList>
    </citation>
    <scope>NUCLEOTIDE SEQUENCE [LARGE SCALE GENOMIC DNA]</scope>
    <source>
        <strain evidence="1 2">M11/M66-122</strain>
    </source>
</reference>
<dbReference type="AlphaFoldDB" id="A0AAN9YLH0"/>
<dbReference type="Proteomes" id="UP001320420">
    <property type="component" value="Unassembled WGS sequence"/>
</dbReference>
<comment type="caution">
    <text evidence="1">The sequence shown here is derived from an EMBL/GenBank/DDBJ whole genome shotgun (WGS) entry which is preliminary data.</text>
</comment>
<protein>
    <submittedName>
        <fullName evidence="1">Uncharacterized protein</fullName>
    </submittedName>
</protein>
<organism evidence="1 2">
    <name type="scientific">Diatrype stigma</name>
    <dbReference type="NCBI Taxonomy" id="117547"/>
    <lineage>
        <taxon>Eukaryota</taxon>
        <taxon>Fungi</taxon>
        <taxon>Dikarya</taxon>
        <taxon>Ascomycota</taxon>
        <taxon>Pezizomycotina</taxon>
        <taxon>Sordariomycetes</taxon>
        <taxon>Xylariomycetidae</taxon>
        <taxon>Xylariales</taxon>
        <taxon>Diatrypaceae</taxon>
        <taxon>Diatrype</taxon>
    </lineage>
</organism>
<accession>A0AAN9YLH0</accession>
<name>A0AAN9YLH0_9PEZI</name>
<evidence type="ECO:0000313" key="2">
    <source>
        <dbReference type="Proteomes" id="UP001320420"/>
    </source>
</evidence>
<gene>
    <name evidence="1" type="ORF">SLS62_009291</name>
</gene>
<sequence length="127" mass="15164">MPSRRRTDLYSSRKNNTAPKIQQREAEFYCTGVRTRRLHRVEHFFELAFDAHVDLDAANDSDEELEDEERVEQSYRAFRNLDIFVSLGWRYMQDLRAEQASRREDIIAQIGVERYHQLDNTIARLQA</sequence>
<proteinExistence type="predicted"/>